<dbReference type="RefSeq" id="WP_151581448.1">
    <property type="nucleotide sequence ID" value="NZ_WBVM01000002.1"/>
</dbReference>
<gene>
    <name evidence="2" type="ORF">F9L07_19575</name>
</gene>
<comment type="caution">
    <text evidence="2">The sequence shown here is derived from an EMBL/GenBank/DDBJ whole genome shotgun (WGS) entry which is preliminary data.</text>
</comment>
<evidence type="ECO:0000256" key="1">
    <source>
        <dbReference type="SAM" id="MobiDB-lite"/>
    </source>
</evidence>
<feature type="region of interest" description="Disordered" evidence="1">
    <location>
        <begin position="1"/>
        <end position="61"/>
    </location>
</feature>
<dbReference type="Proteomes" id="UP000449906">
    <property type="component" value="Unassembled WGS sequence"/>
</dbReference>
<organism evidence="2 3">
    <name type="scientific">Nocardioides simplex</name>
    <name type="common">Arthrobacter simplex</name>
    <dbReference type="NCBI Taxonomy" id="2045"/>
    <lineage>
        <taxon>Bacteria</taxon>
        <taxon>Bacillati</taxon>
        <taxon>Actinomycetota</taxon>
        <taxon>Actinomycetes</taxon>
        <taxon>Propionibacteriales</taxon>
        <taxon>Nocardioidaceae</taxon>
        <taxon>Pimelobacter</taxon>
    </lineage>
</organism>
<protein>
    <submittedName>
        <fullName evidence="2">Uncharacterized protein</fullName>
    </submittedName>
</protein>
<feature type="region of interest" description="Disordered" evidence="1">
    <location>
        <begin position="121"/>
        <end position="150"/>
    </location>
</feature>
<dbReference type="AlphaFoldDB" id="A0A7J5DV95"/>
<feature type="compositionally biased region" description="Polar residues" evidence="1">
    <location>
        <begin position="1"/>
        <end position="16"/>
    </location>
</feature>
<accession>A0A7J5DV95</accession>
<reference evidence="2 3" key="1">
    <citation type="submission" date="2019-09" db="EMBL/GenBank/DDBJ databases">
        <title>Pimelobacter sp. isolated from Paulinella.</title>
        <authorList>
            <person name="Jeong S.E."/>
        </authorList>
    </citation>
    <scope>NUCLEOTIDE SEQUENCE [LARGE SCALE GENOMIC DNA]</scope>
    <source>
        <strain evidence="2 3">Pch-N</strain>
    </source>
</reference>
<evidence type="ECO:0000313" key="3">
    <source>
        <dbReference type="Proteomes" id="UP000449906"/>
    </source>
</evidence>
<sequence>MTAASNSEARPTSETQDLLAALQRSINEAKAPRDDTQAAGIAASVPTAQEPTPTLGDAPGADSEALAALLDQIACAIRDEWEPGGRMEWAEQHARSALGAVLGSSWLADHDRQIAAVAWDDGYQDGRRQDAEGDDGPRFVNPYSKEARRG</sequence>
<dbReference type="EMBL" id="WBVM01000002">
    <property type="protein sequence ID" value="KAB2809243.1"/>
    <property type="molecule type" value="Genomic_DNA"/>
</dbReference>
<feature type="compositionally biased region" description="Basic and acidic residues" evidence="1">
    <location>
        <begin position="124"/>
        <end position="137"/>
    </location>
</feature>
<name>A0A7J5DV95_NOCSI</name>
<proteinExistence type="predicted"/>
<evidence type="ECO:0000313" key="2">
    <source>
        <dbReference type="EMBL" id="KAB2809243.1"/>
    </source>
</evidence>